<dbReference type="Pfam" id="PF00106">
    <property type="entry name" value="adh_short"/>
    <property type="match status" value="1"/>
</dbReference>
<dbReference type="GO" id="GO:0016491">
    <property type="term" value="F:oxidoreductase activity"/>
    <property type="evidence" value="ECO:0007669"/>
    <property type="project" value="UniProtKB-KW"/>
</dbReference>
<dbReference type="EMBL" id="CP002666">
    <property type="protein sequence ID" value="AEE47676.1"/>
    <property type="molecule type" value="Genomic_DNA"/>
</dbReference>
<dbReference type="HOGENOM" id="CLU_010194_44_2_11"/>
<proteinExistence type="predicted"/>
<dbReference type="eggNOG" id="COG1028">
    <property type="taxonomic scope" value="Bacteria"/>
</dbReference>
<gene>
    <name evidence="2" type="ordered locus">Celf_3567</name>
</gene>
<dbReference type="Gene3D" id="3.40.50.720">
    <property type="entry name" value="NAD(P)-binding Rossmann-like Domain"/>
    <property type="match status" value="1"/>
</dbReference>
<evidence type="ECO:0000313" key="3">
    <source>
        <dbReference type="Proteomes" id="UP000008460"/>
    </source>
</evidence>
<evidence type="ECO:0000313" key="2">
    <source>
        <dbReference type="EMBL" id="AEE47676.1"/>
    </source>
</evidence>
<reference evidence="2 3" key="1">
    <citation type="submission" date="2011-04" db="EMBL/GenBank/DDBJ databases">
        <title>Complete sequence of Cellulomonas fimi ATCC 484.</title>
        <authorList>
            <consortium name="US DOE Joint Genome Institute"/>
            <person name="Lucas S."/>
            <person name="Han J."/>
            <person name="Lapidus A."/>
            <person name="Cheng J.-F."/>
            <person name="Goodwin L."/>
            <person name="Pitluck S."/>
            <person name="Peters L."/>
            <person name="Chertkov O."/>
            <person name="Detter J.C."/>
            <person name="Han C."/>
            <person name="Tapia R."/>
            <person name="Land M."/>
            <person name="Hauser L."/>
            <person name="Kyrpides N."/>
            <person name="Ivanova N."/>
            <person name="Ovchinnikova G."/>
            <person name="Pagani I."/>
            <person name="Mead D."/>
            <person name="Brumm P."/>
            <person name="Woyke T."/>
        </authorList>
    </citation>
    <scope>NUCLEOTIDE SEQUENCE [LARGE SCALE GENOMIC DNA]</scope>
    <source>
        <strain evidence="3">ATCC 484 / DSM 20113 / JCM 1341 / NBRC 15513 / NCIMB 8980 / NCTC 7547</strain>
    </source>
</reference>
<dbReference type="STRING" id="590998.Celf_3567"/>
<dbReference type="InterPro" id="IPR002347">
    <property type="entry name" value="SDR_fam"/>
</dbReference>
<dbReference type="AlphaFoldDB" id="F4H3L0"/>
<keyword evidence="1" id="KW-0560">Oxidoreductase</keyword>
<dbReference type="PANTHER" id="PTHR43157">
    <property type="entry name" value="PHOSPHATIDYLINOSITOL-GLYCAN BIOSYNTHESIS CLASS F PROTEIN-RELATED"/>
    <property type="match status" value="1"/>
</dbReference>
<organism evidence="2 3">
    <name type="scientific">Cellulomonas fimi (strain ATCC 484 / DSM 20113 / JCM 1341 / CCUG 24087 / LMG 16345 / NBRC 15513 / NCIMB 8980 / NCTC 7547 / NRS-133)</name>
    <dbReference type="NCBI Taxonomy" id="590998"/>
    <lineage>
        <taxon>Bacteria</taxon>
        <taxon>Bacillati</taxon>
        <taxon>Actinomycetota</taxon>
        <taxon>Actinomycetes</taxon>
        <taxon>Micrococcales</taxon>
        <taxon>Cellulomonadaceae</taxon>
        <taxon>Cellulomonas</taxon>
    </lineage>
</organism>
<name>F4H3L0_CELFA</name>
<accession>F4H3L0</accession>
<sequence>MTSTSTATTPRAGRLDRRVVDWAVADVPDLAGRRAVVTGASAGLGRALAGHLARAGADVVLVARDESRGAVVRDALVAAGVRGRVTVERADLADLGSVERLAERLLTDRVDLDVLVHNAGTGAAARRTTAQGHEVLLATHVLGPHLLSGRLRGALEQGSSPRVVTVGSGLHRLVRTRLDLDDLEGERRYSPARAYVQTKTAGMVVARELDRRLQAAGSPVRSVVAHPGVARTALQSSGTTLAERAVARVLAATMGRDVEQSVLPLLHAATADDVVRDRLLGPGGPRDRTVVTSERHVGALADPAVGAAAWDAVEDAVAG</sequence>
<dbReference type="PANTHER" id="PTHR43157:SF31">
    <property type="entry name" value="PHOSPHATIDYLINOSITOL-GLYCAN BIOSYNTHESIS CLASS F PROTEIN"/>
    <property type="match status" value="1"/>
</dbReference>
<keyword evidence="3" id="KW-1185">Reference proteome</keyword>
<evidence type="ECO:0000256" key="1">
    <source>
        <dbReference type="ARBA" id="ARBA00023002"/>
    </source>
</evidence>
<dbReference type="SUPFAM" id="SSF51735">
    <property type="entry name" value="NAD(P)-binding Rossmann-fold domains"/>
    <property type="match status" value="1"/>
</dbReference>
<protein>
    <submittedName>
        <fullName evidence="2">Short-chain dehydrogenase/reductase SDR</fullName>
    </submittedName>
</protein>
<dbReference type="KEGG" id="cfi:Celf_3567"/>
<dbReference type="Proteomes" id="UP000008460">
    <property type="component" value="Chromosome"/>
</dbReference>
<dbReference type="RefSeq" id="WP_013772699.1">
    <property type="nucleotide sequence ID" value="NC_015514.1"/>
</dbReference>
<dbReference type="InterPro" id="IPR036291">
    <property type="entry name" value="NAD(P)-bd_dom_sf"/>
</dbReference>
<dbReference type="PRINTS" id="PR00081">
    <property type="entry name" value="GDHRDH"/>
</dbReference>